<evidence type="ECO:0000256" key="1">
    <source>
        <dbReference type="ARBA" id="ARBA00004123"/>
    </source>
</evidence>
<name>A0A8H6YL05_9AGAR</name>
<keyword evidence="4" id="KW-1185">Reference proteome</keyword>
<dbReference type="GO" id="GO:0008270">
    <property type="term" value="F:zinc ion binding"/>
    <property type="evidence" value="ECO:0007669"/>
    <property type="project" value="InterPro"/>
</dbReference>
<dbReference type="CDD" id="cd12148">
    <property type="entry name" value="fungal_TF_MHR"/>
    <property type="match status" value="1"/>
</dbReference>
<proteinExistence type="predicted"/>
<evidence type="ECO:0000256" key="2">
    <source>
        <dbReference type="ARBA" id="ARBA00023242"/>
    </source>
</evidence>
<dbReference type="OrthoDB" id="424974at2759"/>
<dbReference type="GO" id="GO:0005634">
    <property type="term" value="C:nucleus"/>
    <property type="evidence" value="ECO:0007669"/>
    <property type="project" value="UniProtKB-SubCell"/>
</dbReference>
<dbReference type="EMBL" id="JACAZI010000005">
    <property type="protein sequence ID" value="KAF7360631.1"/>
    <property type="molecule type" value="Genomic_DNA"/>
</dbReference>
<dbReference type="PANTHER" id="PTHR31001:SF56">
    <property type="entry name" value="ZN(2)-C6 FUNGAL-TYPE DOMAIN-CONTAINING PROTEIN"/>
    <property type="match status" value="1"/>
</dbReference>
<comment type="subcellular location">
    <subcellularLocation>
        <location evidence="1">Nucleus</location>
    </subcellularLocation>
</comment>
<protein>
    <submittedName>
        <fullName evidence="3">Zn(2)-C6 fungal-type domain-containing protein</fullName>
    </submittedName>
</protein>
<dbReference type="PANTHER" id="PTHR31001">
    <property type="entry name" value="UNCHARACTERIZED TRANSCRIPTIONAL REGULATORY PROTEIN"/>
    <property type="match status" value="1"/>
</dbReference>
<dbReference type="Proteomes" id="UP000620124">
    <property type="component" value="Unassembled WGS sequence"/>
</dbReference>
<dbReference type="GO" id="GO:0000981">
    <property type="term" value="F:DNA-binding transcription factor activity, RNA polymerase II-specific"/>
    <property type="evidence" value="ECO:0007669"/>
    <property type="project" value="InterPro"/>
</dbReference>
<gene>
    <name evidence="3" type="ORF">MVEN_00794800</name>
</gene>
<organism evidence="3 4">
    <name type="scientific">Mycena venus</name>
    <dbReference type="NCBI Taxonomy" id="2733690"/>
    <lineage>
        <taxon>Eukaryota</taxon>
        <taxon>Fungi</taxon>
        <taxon>Dikarya</taxon>
        <taxon>Basidiomycota</taxon>
        <taxon>Agaricomycotina</taxon>
        <taxon>Agaricomycetes</taxon>
        <taxon>Agaricomycetidae</taxon>
        <taxon>Agaricales</taxon>
        <taxon>Marasmiineae</taxon>
        <taxon>Mycenaceae</taxon>
        <taxon>Mycena</taxon>
    </lineage>
</organism>
<dbReference type="AlphaFoldDB" id="A0A8H6YL05"/>
<dbReference type="InterPro" id="IPR036864">
    <property type="entry name" value="Zn2-C6_fun-type_DNA-bd_sf"/>
</dbReference>
<dbReference type="InterPro" id="IPR050613">
    <property type="entry name" value="Sec_Metabolite_Reg"/>
</dbReference>
<reference evidence="3" key="1">
    <citation type="submission" date="2020-05" db="EMBL/GenBank/DDBJ databases">
        <title>Mycena genomes resolve the evolution of fungal bioluminescence.</title>
        <authorList>
            <person name="Tsai I.J."/>
        </authorList>
    </citation>
    <scope>NUCLEOTIDE SEQUENCE</scope>
    <source>
        <strain evidence="3">CCC161011</strain>
    </source>
</reference>
<evidence type="ECO:0000313" key="4">
    <source>
        <dbReference type="Proteomes" id="UP000620124"/>
    </source>
</evidence>
<comment type="caution">
    <text evidence="3">The sequence shown here is derived from an EMBL/GenBank/DDBJ whole genome shotgun (WGS) entry which is preliminary data.</text>
</comment>
<sequence>MTTKHQIVTYCAECQRSKSKCDKMVPCGPCVRKGCDAICPTGTLLSTGRGRRSVMPHVPELNTVIVEMGDRIRKLEGAIASTQTSAYHSLWSTAPQAPTRSTPVPAMVSLASLSVNEEGDVHFSSTDSDEAQCFVCLHVGVIRKITNVFQLGPASDGAFSPWGITESFPLSTGQAPNWDAGLALGQLSTQLPLEARAWSLCEIYYRNGCSIGMPIMQSETVELLNLVYHGGVGEQSEATTIQVAVIFLVFALGALVDFDLPANNSESDHYFDLALAAMSIKSLFETPSVATVQALTLLACYYTYGSRRFTIKGGWSAISLAANISQRVCAVFMFQHRANFRKTSSTYISKASVQGYHRNHLNEVGLYSGKRIHLKPYMGMLLDALQSPCFLTLAVIAPVMDAFLTTTSPSYAVILNLDLKIRKYLHSLPFRHLPQLENETPSAYISQHLIPLYANHMLLYIHRGSFVEAMRDNPVNPLLSSYSSSFLAAYRSAVEIIKAHVKNFTTHPLLFTRWWGTWKSLIDAAIVVGTVATRYPSSKMESHPHAIVELFTAVDIIDKARVTCARSGSGLAILGRLRETAIAVHSRSSGPLLTSPSTPYPPNYRTLEVSRELTSLVANEVVQRGLQKGVAIFETEREGDTSSAVEKWN</sequence>
<evidence type="ECO:0000313" key="3">
    <source>
        <dbReference type="EMBL" id="KAF7360631.1"/>
    </source>
</evidence>
<dbReference type="Gene3D" id="4.10.240.10">
    <property type="entry name" value="Zn(2)-C6 fungal-type DNA-binding domain"/>
    <property type="match status" value="1"/>
</dbReference>
<accession>A0A8H6YL05</accession>
<keyword evidence="2" id="KW-0539">Nucleus</keyword>